<dbReference type="EMBL" id="JBHUGZ010000016">
    <property type="protein sequence ID" value="MFD1985470.1"/>
    <property type="molecule type" value="Genomic_DNA"/>
</dbReference>
<protein>
    <submittedName>
        <fullName evidence="8">S8 family serine peptidase</fullName>
    </submittedName>
</protein>
<evidence type="ECO:0000256" key="4">
    <source>
        <dbReference type="ARBA" id="ARBA00022825"/>
    </source>
</evidence>
<feature type="domain" description="Peptidase S8/S53" evidence="7">
    <location>
        <begin position="161"/>
        <end position="422"/>
    </location>
</feature>
<evidence type="ECO:0000259" key="7">
    <source>
        <dbReference type="Pfam" id="PF00082"/>
    </source>
</evidence>
<sequence length="927" mass="98555">MSALAILRELLSGAPVLTASDNDGLPTDELRFALEYRARPDPSKERAKLALLLGSESFLLVPFAGLDDFLILRFPTIERTLPARELFAIGYELCDAMDLTSAEPDLGTRFFGDPSPVAPMHEAEAAHVIGPMCWVSTPAPPNRGWALEAARITEAWPTSRGEGILIGQPDTGVADHHELENGMLRLELSWNAIDGSNNPTDPLRKDAANPGHGTGTASVAASRHGGLITGAAPEAGLVPIRCLDDVKVFNTTPVTAAILHAKAVGCDIVTMSLGGVPGRALHRAIQVAIEHDLIVVAAAGNCVGTVVWPARYAEVICVAGTNIGSRPWKGSSRGSSVDIAAPAELVWRAERAHSSDDLSGIAPGQGTSFATALVAGVAALWLAAKGRERVREAARQRGTTVQAMFRAAIKRTARVPSQWDEQAYGPGIIDAAALLDLALDEIPAARVEAAVGREPMADFLDEEISPGPADREFDWPRYQMEIATISLSQAELGGAPTDLAVEAKWSTTRPSAALSSAAKASKDSRLHRFAEADGASIGRPVMLPTKLPPLPRPKLLARSGVRPEGSARTLGSSDAQSRQNSIDELERLIRASGTSSTVDRDILEGANEAFEKSAKGTPLSGTARIGLEALVRLRDRPSLRVRDGRIDIEDRRTEGWYERLFMMLSTNVIQSHLASIGRIDCDFAHVGTGFVVGDGLILTNRHVLQAFAAPVPRRNEPSRWVMTSDNVTIDFADQPSSRTADTRFRITGVLGAGPNDIDYTAIDLGHLDAALLIAETDNGKRNLPPRLPIDADETSVDPGRTLLVVGYPAQPASLPTRTDGNIDTEVTARLNTLFGADYGTKYAAPGDVIAALGGRSADGAHLVFCHDATTLVGNSGSALIGAIAPQDIVGLHFGGQWMRENYAHSLAALRGKTGFLDQGGIDWSNKP</sequence>
<keyword evidence="3 5" id="KW-0378">Hydrolase</keyword>
<proteinExistence type="inferred from homology"/>
<comment type="caution">
    <text evidence="8">The sequence shown here is derived from an EMBL/GenBank/DDBJ whole genome shotgun (WGS) entry which is preliminary data.</text>
</comment>
<dbReference type="Gene3D" id="3.40.50.200">
    <property type="entry name" value="Peptidase S8/S53 domain"/>
    <property type="match status" value="1"/>
</dbReference>
<keyword evidence="2 5" id="KW-0645">Protease</keyword>
<dbReference type="PANTHER" id="PTHR43806">
    <property type="entry name" value="PEPTIDASE S8"/>
    <property type="match status" value="1"/>
</dbReference>
<dbReference type="PRINTS" id="PR00723">
    <property type="entry name" value="SUBTILISIN"/>
</dbReference>
<evidence type="ECO:0000256" key="6">
    <source>
        <dbReference type="SAM" id="MobiDB-lite"/>
    </source>
</evidence>
<dbReference type="PANTHER" id="PTHR43806:SF11">
    <property type="entry name" value="CEREVISIN-RELATED"/>
    <property type="match status" value="1"/>
</dbReference>
<feature type="compositionally biased region" description="Polar residues" evidence="6">
    <location>
        <begin position="569"/>
        <end position="580"/>
    </location>
</feature>
<evidence type="ECO:0000313" key="9">
    <source>
        <dbReference type="Proteomes" id="UP001597405"/>
    </source>
</evidence>
<dbReference type="Proteomes" id="UP001597405">
    <property type="component" value="Unassembled WGS sequence"/>
</dbReference>
<dbReference type="CDD" id="cd00306">
    <property type="entry name" value="Peptidases_S8_S53"/>
    <property type="match status" value="1"/>
</dbReference>
<dbReference type="SUPFAM" id="SSF50494">
    <property type="entry name" value="Trypsin-like serine proteases"/>
    <property type="match status" value="1"/>
</dbReference>
<dbReference type="PROSITE" id="PS51892">
    <property type="entry name" value="SUBTILASE"/>
    <property type="match status" value="1"/>
</dbReference>
<dbReference type="InterPro" id="IPR009003">
    <property type="entry name" value="Peptidase_S1_PA"/>
</dbReference>
<feature type="active site" description="Charge relay system" evidence="5">
    <location>
        <position position="170"/>
    </location>
</feature>
<dbReference type="InterPro" id="IPR043504">
    <property type="entry name" value="Peptidase_S1_PA_chymotrypsin"/>
</dbReference>
<dbReference type="RefSeq" id="WP_379101835.1">
    <property type="nucleotide sequence ID" value="NZ_JBHUGZ010000016.1"/>
</dbReference>
<feature type="region of interest" description="Disordered" evidence="6">
    <location>
        <begin position="197"/>
        <end position="219"/>
    </location>
</feature>
<dbReference type="Pfam" id="PF00082">
    <property type="entry name" value="Peptidase_S8"/>
    <property type="match status" value="1"/>
</dbReference>
<comment type="similarity">
    <text evidence="1 5">Belongs to the peptidase S8 family.</text>
</comment>
<dbReference type="Pfam" id="PF13365">
    <property type="entry name" value="Trypsin_2"/>
    <property type="match status" value="1"/>
</dbReference>
<keyword evidence="9" id="KW-1185">Reference proteome</keyword>
<feature type="region of interest" description="Disordered" evidence="6">
    <location>
        <begin position="540"/>
        <end position="580"/>
    </location>
</feature>
<gene>
    <name evidence="8" type="ORF">ACFSOZ_23530</name>
</gene>
<accession>A0ABW4UGE3</accession>
<reference evidence="9" key="1">
    <citation type="journal article" date="2019" name="Int. J. Syst. Evol. Microbiol.">
        <title>The Global Catalogue of Microorganisms (GCM) 10K type strain sequencing project: providing services to taxonomists for standard genome sequencing and annotation.</title>
        <authorList>
            <consortium name="The Broad Institute Genomics Platform"/>
            <consortium name="The Broad Institute Genome Sequencing Center for Infectious Disease"/>
            <person name="Wu L."/>
            <person name="Ma J."/>
        </authorList>
    </citation>
    <scope>NUCLEOTIDE SEQUENCE [LARGE SCALE GENOMIC DNA]</scope>
    <source>
        <strain evidence="9">CGMCC 1.16225</strain>
    </source>
</reference>
<evidence type="ECO:0000256" key="5">
    <source>
        <dbReference type="PROSITE-ProRule" id="PRU01240"/>
    </source>
</evidence>
<evidence type="ECO:0000256" key="1">
    <source>
        <dbReference type="ARBA" id="ARBA00011073"/>
    </source>
</evidence>
<name>A0ABW4UGE3_9HYPH</name>
<feature type="active site" description="Charge relay system" evidence="5">
    <location>
        <position position="212"/>
    </location>
</feature>
<feature type="active site" description="Charge relay system" evidence="5">
    <location>
        <position position="368"/>
    </location>
</feature>
<dbReference type="InterPro" id="IPR036852">
    <property type="entry name" value="Peptidase_S8/S53_dom_sf"/>
</dbReference>
<organism evidence="8 9">
    <name type="scientific">Mesorhizobium newzealandense</name>
    <dbReference type="NCBI Taxonomy" id="1300302"/>
    <lineage>
        <taxon>Bacteria</taxon>
        <taxon>Pseudomonadati</taxon>
        <taxon>Pseudomonadota</taxon>
        <taxon>Alphaproteobacteria</taxon>
        <taxon>Hyphomicrobiales</taxon>
        <taxon>Phyllobacteriaceae</taxon>
        <taxon>Mesorhizobium</taxon>
    </lineage>
</organism>
<evidence type="ECO:0000256" key="3">
    <source>
        <dbReference type="ARBA" id="ARBA00022801"/>
    </source>
</evidence>
<dbReference type="InterPro" id="IPR000209">
    <property type="entry name" value="Peptidase_S8/S53_dom"/>
</dbReference>
<evidence type="ECO:0000313" key="8">
    <source>
        <dbReference type="EMBL" id="MFD1985470.1"/>
    </source>
</evidence>
<dbReference type="InterPro" id="IPR015500">
    <property type="entry name" value="Peptidase_S8_subtilisin-rel"/>
</dbReference>
<dbReference type="Gene3D" id="2.40.10.10">
    <property type="entry name" value="Trypsin-like serine proteases"/>
    <property type="match status" value="2"/>
</dbReference>
<evidence type="ECO:0000256" key="2">
    <source>
        <dbReference type="ARBA" id="ARBA00022670"/>
    </source>
</evidence>
<dbReference type="InterPro" id="IPR050131">
    <property type="entry name" value="Peptidase_S8_subtilisin-like"/>
</dbReference>
<dbReference type="SUPFAM" id="SSF52743">
    <property type="entry name" value="Subtilisin-like"/>
    <property type="match status" value="1"/>
</dbReference>
<keyword evidence="4 5" id="KW-0720">Serine protease</keyword>